<sequence>MLSESTGYGSLLDSDSVASLEISPSPYHQHYTASPSCFNSGLLSVEENFKMTRPKSYAKGENKIQRHNDQQIFLNNRTIYGNKITVSHNSQQQRKQSFDQYYETCLPDVQITEGANPGCSREACYMKCCSRSRSFSPHTFCRNKSTGDPNRKLYLSTSLAVPTNVHTDDLFQKPVKGILKRQCASERNHTASRRNSRCGQVSILLPISGKITPVRDHYQADLPGRSSRVAKALDSDECHIYEDIKDDFREGEVMPDSRPPLPARPIIRPMIIFPPDRTFQPRSRQAYRRHPENLKHKAPTTNFLKL</sequence>
<proteinExistence type="predicted"/>
<gene>
    <name evidence="1" type="ORF">EVEC_LOCUS8933</name>
</gene>
<accession>A0A0N4VFJ9</accession>
<keyword evidence="2" id="KW-1185">Reference proteome</keyword>
<reference evidence="1 2" key="2">
    <citation type="submission" date="2018-10" db="EMBL/GenBank/DDBJ databases">
        <authorList>
            <consortium name="Pathogen Informatics"/>
        </authorList>
    </citation>
    <scope>NUCLEOTIDE SEQUENCE [LARGE SCALE GENOMIC DNA]</scope>
</reference>
<organism evidence="3">
    <name type="scientific">Enterobius vermicularis</name>
    <name type="common">Human pinworm</name>
    <dbReference type="NCBI Taxonomy" id="51028"/>
    <lineage>
        <taxon>Eukaryota</taxon>
        <taxon>Metazoa</taxon>
        <taxon>Ecdysozoa</taxon>
        <taxon>Nematoda</taxon>
        <taxon>Chromadorea</taxon>
        <taxon>Rhabditida</taxon>
        <taxon>Spirurina</taxon>
        <taxon>Oxyuridomorpha</taxon>
        <taxon>Oxyuroidea</taxon>
        <taxon>Oxyuridae</taxon>
        <taxon>Enterobius</taxon>
    </lineage>
</organism>
<evidence type="ECO:0000313" key="3">
    <source>
        <dbReference type="WBParaSite" id="EVEC_0000952301-mRNA-1"/>
    </source>
</evidence>
<dbReference type="EMBL" id="UXUI01009702">
    <property type="protein sequence ID" value="VDD94182.1"/>
    <property type="molecule type" value="Genomic_DNA"/>
</dbReference>
<evidence type="ECO:0000313" key="2">
    <source>
        <dbReference type="Proteomes" id="UP000274131"/>
    </source>
</evidence>
<name>A0A0N4VFJ9_ENTVE</name>
<evidence type="ECO:0000313" key="1">
    <source>
        <dbReference type="EMBL" id="VDD94182.1"/>
    </source>
</evidence>
<dbReference type="Proteomes" id="UP000274131">
    <property type="component" value="Unassembled WGS sequence"/>
</dbReference>
<protein>
    <submittedName>
        <fullName evidence="1 3">Uncharacterized protein</fullName>
    </submittedName>
</protein>
<reference evidence="3" key="1">
    <citation type="submission" date="2017-02" db="UniProtKB">
        <authorList>
            <consortium name="WormBaseParasite"/>
        </authorList>
    </citation>
    <scope>IDENTIFICATION</scope>
</reference>
<dbReference type="AlphaFoldDB" id="A0A0N4VFJ9"/>
<dbReference type="WBParaSite" id="EVEC_0000952301-mRNA-1">
    <property type="protein sequence ID" value="EVEC_0000952301-mRNA-1"/>
    <property type="gene ID" value="EVEC_0000952301"/>
</dbReference>